<dbReference type="SUPFAM" id="SSF53850">
    <property type="entry name" value="Periplasmic binding protein-like II"/>
    <property type="match status" value="1"/>
</dbReference>
<dbReference type="PANTHER" id="PTHR42928:SF5">
    <property type="entry name" value="BLR1237 PROTEIN"/>
    <property type="match status" value="1"/>
</dbReference>
<evidence type="ECO:0000256" key="1">
    <source>
        <dbReference type="ARBA" id="ARBA00006987"/>
    </source>
</evidence>
<evidence type="ECO:0000313" key="3">
    <source>
        <dbReference type="Proteomes" id="UP001501671"/>
    </source>
</evidence>
<accession>A0ABP8GTJ2</accession>
<dbReference type="InterPro" id="IPR042100">
    <property type="entry name" value="Bug_dom1"/>
</dbReference>
<dbReference type="Pfam" id="PF03401">
    <property type="entry name" value="TctC"/>
    <property type="match status" value="1"/>
</dbReference>
<dbReference type="EMBL" id="BAABFO010000006">
    <property type="protein sequence ID" value="GAA4329623.1"/>
    <property type="molecule type" value="Genomic_DNA"/>
</dbReference>
<dbReference type="InterPro" id="IPR005064">
    <property type="entry name" value="BUG"/>
</dbReference>
<keyword evidence="3" id="KW-1185">Reference proteome</keyword>
<protein>
    <submittedName>
        <fullName evidence="2">Tripartite tricarboxylate transporter substrate binding protein</fullName>
    </submittedName>
</protein>
<comment type="similarity">
    <text evidence="1">Belongs to the UPF0065 (bug) family.</text>
</comment>
<dbReference type="PIRSF" id="PIRSF017082">
    <property type="entry name" value="YflP"/>
    <property type="match status" value="1"/>
</dbReference>
<comment type="caution">
    <text evidence="2">The sequence shown here is derived from an EMBL/GenBank/DDBJ whole genome shotgun (WGS) entry which is preliminary data.</text>
</comment>
<dbReference type="Proteomes" id="UP001501671">
    <property type="component" value="Unassembled WGS sequence"/>
</dbReference>
<reference evidence="3" key="1">
    <citation type="journal article" date="2019" name="Int. J. Syst. Evol. Microbiol.">
        <title>The Global Catalogue of Microorganisms (GCM) 10K type strain sequencing project: providing services to taxonomists for standard genome sequencing and annotation.</title>
        <authorList>
            <consortium name="The Broad Institute Genomics Platform"/>
            <consortium name="The Broad Institute Genome Sequencing Center for Infectious Disease"/>
            <person name="Wu L."/>
            <person name="Ma J."/>
        </authorList>
    </citation>
    <scope>NUCLEOTIDE SEQUENCE [LARGE SCALE GENOMIC DNA]</scope>
    <source>
        <strain evidence="3">JCM 17666</strain>
    </source>
</reference>
<dbReference type="Gene3D" id="3.40.190.10">
    <property type="entry name" value="Periplasmic binding protein-like II"/>
    <property type="match status" value="1"/>
</dbReference>
<name>A0ABP8GTJ2_9BURK</name>
<dbReference type="CDD" id="cd07012">
    <property type="entry name" value="PBP2_Bug_TTT"/>
    <property type="match status" value="1"/>
</dbReference>
<proteinExistence type="inferred from homology"/>
<organism evidence="2 3">
    <name type="scientific">Pigmentiphaga soli</name>
    <dbReference type="NCBI Taxonomy" id="1007095"/>
    <lineage>
        <taxon>Bacteria</taxon>
        <taxon>Pseudomonadati</taxon>
        <taxon>Pseudomonadota</taxon>
        <taxon>Betaproteobacteria</taxon>
        <taxon>Burkholderiales</taxon>
        <taxon>Alcaligenaceae</taxon>
        <taxon>Pigmentiphaga</taxon>
    </lineage>
</organism>
<dbReference type="PANTHER" id="PTHR42928">
    <property type="entry name" value="TRICARBOXYLATE-BINDING PROTEIN"/>
    <property type="match status" value="1"/>
</dbReference>
<gene>
    <name evidence="2" type="ORF">GCM10023144_16650</name>
</gene>
<evidence type="ECO:0000313" key="2">
    <source>
        <dbReference type="EMBL" id="GAA4329623.1"/>
    </source>
</evidence>
<dbReference type="Gene3D" id="3.40.190.150">
    <property type="entry name" value="Bordetella uptake gene, domain 1"/>
    <property type="match status" value="1"/>
</dbReference>
<sequence>MVPFGAGNSSDVISRIIAGKLSGLLGQQVYVENRVGAGAIIGTEYGARAQPDGYTLVFGSTGPLAISPALQPALVKYDPIKSFIPIATLAWTPQVFVVPADSPYKDIQSLVAAAREKPGQILFGSGGTGTTQHLIMSKFASAAGVKLMHVPYASATAALTDLMAERVAVLSDVLNVVRPQLLSGKIRALGVTPDQRLSQLPDVPTIQEQGVPFNMQSWNIMQVPAGTPPDIVAKLEDAIGRVLEMPDVQKQWNDLGFVRMALPQPRIRDFLLSEMKVWGDVVESSGAKTE</sequence>